<dbReference type="NCBIfam" id="TIGR01509">
    <property type="entry name" value="HAD-SF-IA-v3"/>
    <property type="match status" value="1"/>
</dbReference>
<keyword evidence="1 2" id="KW-0378">Hydrolase</keyword>
<dbReference type="SFLD" id="SFLDS00003">
    <property type="entry name" value="Haloacid_Dehalogenase"/>
    <property type="match status" value="1"/>
</dbReference>
<evidence type="ECO:0000256" key="1">
    <source>
        <dbReference type="ARBA" id="ARBA00022801"/>
    </source>
</evidence>
<dbReference type="InterPro" id="IPR051540">
    <property type="entry name" value="S-2-haloacid_dehalogenase"/>
</dbReference>
<dbReference type="EMBL" id="PUBV01000005">
    <property type="protein sequence ID" value="PWB08670.1"/>
    <property type="molecule type" value="Genomic_DNA"/>
</dbReference>
<organism evidence="2 3">
    <name type="scientific">Paramuribaculum intestinale</name>
    <dbReference type="NCBI Taxonomy" id="2094151"/>
    <lineage>
        <taxon>Bacteria</taxon>
        <taxon>Pseudomonadati</taxon>
        <taxon>Bacteroidota</taxon>
        <taxon>Bacteroidia</taxon>
        <taxon>Bacteroidales</taxon>
        <taxon>Muribaculaceae</taxon>
        <taxon>Paramuribaculum</taxon>
    </lineage>
</organism>
<dbReference type="PANTHER" id="PTHR43316">
    <property type="entry name" value="HYDROLASE, HALOACID DELAHOGENASE-RELATED"/>
    <property type="match status" value="1"/>
</dbReference>
<dbReference type="AlphaFoldDB" id="A0A2V1J012"/>
<dbReference type="GO" id="GO:0016787">
    <property type="term" value="F:hydrolase activity"/>
    <property type="evidence" value="ECO:0007669"/>
    <property type="project" value="UniProtKB-KW"/>
</dbReference>
<reference evidence="3" key="1">
    <citation type="submission" date="2018-02" db="EMBL/GenBank/DDBJ databases">
        <authorList>
            <person name="Clavel T."/>
            <person name="Strowig T."/>
        </authorList>
    </citation>
    <scope>NUCLEOTIDE SEQUENCE [LARGE SCALE GENOMIC DNA]</scope>
    <source>
        <strain evidence="3">DSM 100764</strain>
    </source>
</reference>
<dbReference type="SUPFAM" id="SSF56784">
    <property type="entry name" value="HAD-like"/>
    <property type="match status" value="1"/>
</dbReference>
<gene>
    <name evidence="2" type="ORF">C5O25_03855</name>
</gene>
<name>A0A2V1J012_9BACT</name>
<evidence type="ECO:0000313" key="3">
    <source>
        <dbReference type="Proteomes" id="UP000244925"/>
    </source>
</evidence>
<dbReference type="Pfam" id="PF00702">
    <property type="entry name" value="Hydrolase"/>
    <property type="match status" value="1"/>
</dbReference>
<sequence length="260" mass="28656">MPPVFPAGSRWSLRQLPLTPYQTQTTTMAIKGVIFDYGGTIDSRGVHWSEIIWDGWKLAGATFDKDAFRKAYVATERHFATHPVVRPDFDFRQLMQAKTSTEADFLRADGHAADSHMALSAASYCYDRAHECVGEARPVIQAVTDRMPAVLVSNFYGNVESVLADFGLRHLFAAVIESAVAGVRKPDPQIFRLGVEALGLQPEEVLVVGDSLRKDILPAESIGCRTAWLKGKGWTDEEDRATHPSQISALADILTIIGKQ</sequence>
<dbReference type="InterPro" id="IPR006439">
    <property type="entry name" value="HAD-SF_hydro_IA"/>
</dbReference>
<dbReference type="InterPro" id="IPR036412">
    <property type="entry name" value="HAD-like_sf"/>
</dbReference>
<evidence type="ECO:0000313" key="2">
    <source>
        <dbReference type="EMBL" id="PWB08670.1"/>
    </source>
</evidence>
<protein>
    <submittedName>
        <fullName evidence="2">HAD family hydrolase</fullName>
    </submittedName>
</protein>
<dbReference type="NCBIfam" id="TIGR01549">
    <property type="entry name" value="HAD-SF-IA-v1"/>
    <property type="match status" value="1"/>
</dbReference>
<dbReference type="Proteomes" id="UP000244925">
    <property type="component" value="Unassembled WGS sequence"/>
</dbReference>
<dbReference type="InterPro" id="IPR023214">
    <property type="entry name" value="HAD_sf"/>
</dbReference>
<comment type="caution">
    <text evidence="2">The sequence shown here is derived from an EMBL/GenBank/DDBJ whole genome shotgun (WGS) entry which is preliminary data.</text>
</comment>
<accession>A0A2V1J012</accession>
<dbReference type="Gene3D" id="3.40.50.1000">
    <property type="entry name" value="HAD superfamily/HAD-like"/>
    <property type="match status" value="1"/>
</dbReference>
<dbReference type="PRINTS" id="PR00413">
    <property type="entry name" value="HADHALOGNASE"/>
</dbReference>
<keyword evidence="3" id="KW-1185">Reference proteome</keyword>
<proteinExistence type="predicted"/>
<dbReference type="SFLD" id="SFLDG01129">
    <property type="entry name" value="C1.5:_HAD__Beta-PGM__Phosphata"/>
    <property type="match status" value="1"/>
</dbReference>